<keyword evidence="7 12" id="KW-1133">Transmembrane helix</keyword>
<evidence type="ECO:0000256" key="3">
    <source>
        <dbReference type="ARBA" id="ARBA00011720"/>
    </source>
</evidence>
<comment type="similarity">
    <text evidence="2">Belongs to the TMEM214 family.</text>
</comment>
<evidence type="ECO:0000313" key="13">
    <source>
        <dbReference type="Proteomes" id="UP000695007"/>
    </source>
</evidence>
<dbReference type="GeneID" id="105360644"/>
<dbReference type="GO" id="GO:0006915">
    <property type="term" value="P:apoptotic process"/>
    <property type="evidence" value="ECO:0007669"/>
    <property type="project" value="UniProtKB-KW"/>
</dbReference>
<keyword evidence="13" id="KW-1185">Reference proteome</keyword>
<accession>A0AAJ6YD76</accession>
<dbReference type="Pfam" id="PF10151">
    <property type="entry name" value="TMEM214"/>
    <property type="match status" value="1"/>
</dbReference>
<evidence type="ECO:0000256" key="8">
    <source>
        <dbReference type="ARBA" id="ARBA00023136"/>
    </source>
</evidence>
<dbReference type="KEGG" id="csol:105360644"/>
<keyword evidence="8 12" id="KW-0472">Membrane</keyword>
<evidence type="ECO:0000256" key="6">
    <source>
        <dbReference type="ARBA" id="ARBA00022824"/>
    </source>
</evidence>
<evidence type="ECO:0000256" key="11">
    <source>
        <dbReference type="SAM" id="MobiDB-lite"/>
    </source>
</evidence>
<feature type="compositionally biased region" description="Basic and acidic residues" evidence="11">
    <location>
        <begin position="86"/>
        <end position="97"/>
    </location>
</feature>
<evidence type="ECO:0000256" key="12">
    <source>
        <dbReference type="SAM" id="Phobius"/>
    </source>
</evidence>
<dbReference type="GO" id="GO:0005789">
    <property type="term" value="C:endoplasmic reticulum membrane"/>
    <property type="evidence" value="ECO:0007669"/>
    <property type="project" value="UniProtKB-SubCell"/>
</dbReference>
<comment type="subunit">
    <text evidence="3">Constitutively interacts with CASP4; required for the localization of procaspase 4 to the ER.</text>
</comment>
<organism evidence="13 14">
    <name type="scientific">Ceratosolen solmsi marchali</name>
    <dbReference type="NCBI Taxonomy" id="326594"/>
    <lineage>
        <taxon>Eukaryota</taxon>
        <taxon>Metazoa</taxon>
        <taxon>Ecdysozoa</taxon>
        <taxon>Arthropoda</taxon>
        <taxon>Hexapoda</taxon>
        <taxon>Insecta</taxon>
        <taxon>Pterygota</taxon>
        <taxon>Neoptera</taxon>
        <taxon>Endopterygota</taxon>
        <taxon>Hymenoptera</taxon>
        <taxon>Apocrita</taxon>
        <taxon>Proctotrupomorpha</taxon>
        <taxon>Chalcidoidea</taxon>
        <taxon>Agaonidae</taxon>
        <taxon>Agaoninae</taxon>
        <taxon>Ceratosolen</taxon>
    </lineage>
</organism>
<dbReference type="RefSeq" id="XP_011495907.1">
    <property type="nucleotide sequence ID" value="XM_011497605.1"/>
</dbReference>
<dbReference type="Proteomes" id="UP000695007">
    <property type="component" value="Unplaced"/>
</dbReference>
<keyword evidence="4 12" id="KW-0812">Transmembrane</keyword>
<dbReference type="GO" id="GO:0005794">
    <property type="term" value="C:Golgi apparatus"/>
    <property type="evidence" value="ECO:0007669"/>
    <property type="project" value="TreeGrafter"/>
</dbReference>
<dbReference type="CTD" id="54867"/>
<evidence type="ECO:0000313" key="14">
    <source>
        <dbReference type="RefSeq" id="XP_011495907.1"/>
    </source>
</evidence>
<comment type="function">
    <text evidence="10">Critical mediator, in cooperation with CASP4, of endoplasmic reticulum-stress induced apoptosis. Required or the activation of CASP4 following endoplasmic reticulum stress.</text>
</comment>
<dbReference type="PANTHER" id="PTHR13448:SF0">
    <property type="entry name" value="TRANSMEMBRANE PROTEIN 214"/>
    <property type="match status" value="1"/>
</dbReference>
<dbReference type="AlphaFoldDB" id="A0AAJ6YD76"/>
<name>A0AAJ6YD76_9HYME</name>
<comment type="subcellular location">
    <subcellularLocation>
        <location evidence="1">Endoplasmic reticulum membrane</location>
        <topology evidence="1">Multi-pass membrane protein</topology>
    </subcellularLocation>
</comment>
<evidence type="ECO:0000256" key="1">
    <source>
        <dbReference type="ARBA" id="ARBA00004477"/>
    </source>
</evidence>
<proteinExistence type="inferred from homology"/>
<evidence type="ECO:0000256" key="7">
    <source>
        <dbReference type="ARBA" id="ARBA00022989"/>
    </source>
</evidence>
<feature type="compositionally biased region" description="Basic and acidic residues" evidence="11">
    <location>
        <begin position="57"/>
        <end position="79"/>
    </location>
</feature>
<evidence type="ECO:0000256" key="2">
    <source>
        <dbReference type="ARBA" id="ARBA00007984"/>
    </source>
</evidence>
<protein>
    <submittedName>
        <fullName evidence="14">Transmembrane protein 214</fullName>
    </submittedName>
</protein>
<keyword evidence="5" id="KW-0053">Apoptosis</keyword>
<feature type="region of interest" description="Disordered" evidence="11">
    <location>
        <begin position="53"/>
        <end position="97"/>
    </location>
</feature>
<reference evidence="14" key="1">
    <citation type="submission" date="2025-08" db="UniProtKB">
        <authorList>
            <consortium name="RefSeq"/>
        </authorList>
    </citation>
    <scope>IDENTIFICATION</scope>
</reference>
<sequence length="681" mass="79562">MNGGVWEVVGKNKKEKNVGKVGKLSKVEKKKFIENAPKLEDFLPLDQVRSLYNNLDGNKENKKPVKEKESKTKENEEKKKQQRQLQIEKKKEEHPKEKIPKSIEEALNWIDVTEVQNLLLNHQARFPDAPLIWLKILVAFLNSKITVEKDDPVFSSRPSTYPLILLPKDLRNVFEKTIENAGASNIQLFYEFILTAMTTKMVKGVPVVGYKIFVQLLAKYDPKLSMVNIPKLISMRNSYQNRKPIGLSLLWSFNQGGRENLMIGLQVWHEVMSPMLEAKSYSSYIIQMLNDLLTWHSDEKNLQTDLYFNILEDFCSGKLNISQSVIDEGILILIKLRIILFKNNSINYRKLFETLFFKVTPKTLEKYKNESLKMLLNCVIHDEQCFNVWESLHMKNLFISSEFLKYIDSCWHSVHLFINTISFTNVLISFQSSYKKSKKGKRKEDKYLYLCSSLSKELLKRMCTNKSKKSSLLWKFGSFFLLFLLSLIVVYDIYKHESLEATNIGSFIRDKEITTHVQKTYVFIKSYFIKQFEYFEANFPQYYKTIVDLFNSYIKLINDVCLVAKSVIIQLYSNFSSYFSTIIPIVVAKIELYVPGLLDFIQQNASNGIQIMKIYAELMIDQIINNLTKVVRWLKTNVFIGKLSPENLQIYANQALNVTHTSATKIYYWVYKNMQTLYEVE</sequence>
<keyword evidence="9" id="KW-0325">Glycoprotein</keyword>
<feature type="transmembrane region" description="Helical" evidence="12">
    <location>
        <begin position="414"/>
        <end position="434"/>
    </location>
</feature>
<gene>
    <name evidence="14" type="primary">LOC105360644</name>
</gene>
<dbReference type="PANTHER" id="PTHR13448">
    <property type="entry name" value="TRANSMEMBRANE PROTEIN 214"/>
    <property type="match status" value="1"/>
</dbReference>
<keyword evidence="6" id="KW-0256">Endoplasmic reticulum</keyword>
<dbReference type="InterPro" id="IPR019308">
    <property type="entry name" value="TMEM214"/>
</dbReference>
<evidence type="ECO:0000256" key="10">
    <source>
        <dbReference type="ARBA" id="ARBA00024938"/>
    </source>
</evidence>
<feature type="transmembrane region" description="Helical" evidence="12">
    <location>
        <begin position="472"/>
        <end position="494"/>
    </location>
</feature>
<evidence type="ECO:0000256" key="5">
    <source>
        <dbReference type="ARBA" id="ARBA00022703"/>
    </source>
</evidence>
<evidence type="ECO:0000256" key="9">
    <source>
        <dbReference type="ARBA" id="ARBA00023180"/>
    </source>
</evidence>
<evidence type="ECO:0000256" key="4">
    <source>
        <dbReference type="ARBA" id="ARBA00022692"/>
    </source>
</evidence>